<proteinExistence type="predicted"/>
<keyword evidence="1" id="KW-0812">Transmembrane</keyword>
<feature type="transmembrane region" description="Helical" evidence="1">
    <location>
        <begin position="229"/>
        <end position="250"/>
    </location>
</feature>
<organism evidence="2 3">
    <name type="scientific">Paracholeplasma vituli</name>
    <dbReference type="NCBI Taxonomy" id="69473"/>
    <lineage>
        <taxon>Bacteria</taxon>
        <taxon>Bacillati</taxon>
        <taxon>Mycoplasmatota</taxon>
        <taxon>Mollicutes</taxon>
        <taxon>Acholeplasmatales</taxon>
        <taxon>Acholeplasmataceae</taxon>
        <taxon>Paracholeplasma</taxon>
    </lineage>
</organism>
<feature type="transmembrane region" description="Helical" evidence="1">
    <location>
        <begin position="58"/>
        <end position="76"/>
    </location>
</feature>
<evidence type="ECO:0000313" key="2">
    <source>
        <dbReference type="EMBL" id="MCU0104489.1"/>
    </source>
</evidence>
<dbReference type="Proteomes" id="UP001209076">
    <property type="component" value="Unassembled WGS sequence"/>
</dbReference>
<feature type="transmembrane region" description="Helical" evidence="1">
    <location>
        <begin position="150"/>
        <end position="168"/>
    </location>
</feature>
<reference evidence="3" key="1">
    <citation type="submission" date="2023-07" db="EMBL/GenBank/DDBJ databases">
        <title>Novel Mycoplasma species identified in domestic and wild animals.</title>
        <authorList>
            <person name="Volokhov D.V."/>
            <person name="Furtak V.A."/>
            <person name="Zagorodnyaya T.A."/>
        </authorList>
    </citation>
    <scope>NUCLEOTIDE SEQUENCE [LARGE SCALE GENOMIC DNA]</scope>
    <source>
        <strain evidence="3">92-19</strain>
    </source>
</reference>
<dbReference type="RefSeq" id="WP_262095724.1">
    <property type="nucleotide sequence ID" value="NZ_JAOEGN010000003.1"/>
</dbReference>
<name>A0ABT2PU65_9MOLU</name>
<gene>
    <name evidence="2" type="ORF">N7603_02315</name>
</gene>
<feature type="transmembrane region" description="Helical" evidence="1">
    <location>
        <begin position="117"/>
        <end position="138"/>
    </location>
</feature>
<dbReference type="PANTHER" id="PTHR41282:SF1">
    <property type="entry name" value="CONSERVED TRANSMEMBRANE PROTEIN-RELATED"/>
    <property type="match status" value="1"/>
</dbReference>
<dbReference type="EMBL" id="JAOEGN010000003">
    <property type="protein sequence ID" value="MCU0104489.1"/>
    <property type="molecule type" value="Genomic_DNA"/>
</dbReference>
<feature type="transmembrane region" description="Helical" evidence="1">
    <location>
        <begin position="30"/>
        <end position="52"/>
    </location>
</feature>
<dbReference type="Pfam" id="PF12811">
    <property type="entry name" value="BaxI_1"/>
    <property type="match status" value="1"/>
</dbReference>
<feature type="transmembrane region" description="Helical" evidence="1">
    <location>
        <begin position="188"/>
        <end position="208"/>
    </location>
</feature>
<dbReference type="InterPro" id="IPR010539">
    <property type="entry name" value="BaxI_1-like"/>
</dbReference>
<evidence type="ECO:0000313" key="3">
    <source>
        <dbReference type="Proteomes" id="UP001209076"/>
    </source>
</evidence>
<protein>
    <submittedName>
        <fullName evidence="2">Bax inhibitor-1/YccA family protein</fullName>
    </submittedName>
</protein>
<evidence type="ECO:0000256" key="1">
    <source>
        <dbReference type="SAM" id="Phobius"/>
    </source>
</evidence>
<feature type="transmembrane region" description="Helical" evidence="1">
    <location>
        <begin position="83"/>
        <end position="105"/>
    </location>
</feature>
<sequence>MQQNNPVFSSLRKNPDALAIERESASLRGIILKTILLFGIAIGFGVFGLSFANTNPGLYMGLLITSLFTGFISVIVATRSVRLAPVFSIIYALSEGLGLVLMSVIYADQFGSADFNIVLLAVVITGAIFFGMLTLYATKLITVTRGFRRFMLSFGFSMLAVVLFVSIASIFDGGQMAYMLFGDVNSPLVLFLTLVFIMYGAFMLTLHFDNATNIVDQGLDKRYEWMVSLGLMVSIVYIYYQVLRLLAIIASRRD</sequence>
<dbReference type="PANTHER" id="PTHR41282">
    <property type="entry name" value="CONSERVED TRANSMEMBRANE PROTEIN-RELATED"/>
    <property type="match status" value="1"/>
</dbReference>
<keyword evidence="1" id="KW-1133">Transmembrane helix</keyword>
<keyword evidence="1" id="KW-0472">Membrane</keyword>
<keyword evidence="3" id="KW-1185">Reference proteome</keyword>
<comment type="caution">
    <text evidence="2">The sequence shown here is derived from an EMBL/GenBank/DDBJ whole genome shotgun (WGS) entry which is preliminary data.</text>
</comment>
<accession>A0ABT2PU65</accession>